<feature type="transmembrane region" description="Helical" evidence="8">
    <location>
        <begin position="128"/>
        <end position="148"/>
    </location>
</feature>
<keyword evidence="4" id="KW-1003">Cell membrane</keyword>
<feature type="transmembrane region" description="Helical" evidence="8">
    <location>
        <begin position="72"/>
        <end position="89"/>
    </location>
</feature>
<evidence type="ECO:0000256" key="3">
    <source>
        <dbReference type="ARBA" id="ARBA00022448"/>
    </source>
</evidence>
<name>A0A4V2ES94_9PSEU</name>
<evidence type="ECO:0000313" key="10">
    <source>
        <dbReference type="Proteomes" id="UP000294257"/>
    </source>
</evidence>
<dbReference type="SUPFAM" id="SSF81345">
    <property type="entry name" value="ABC transporter involved in vitamin B12 uptake, BtuC"/>
    <property type="match status" value="1"/>
</dbReference>
<evidence type="ECO:0000256" key="7">
    <source>
        <dbReference type="ARBA" id="ARBA00023136"/>
    </source>
</evidence>
<comment type="caution">
    <text evidence="9">The sequence shown here is derived from an EMBL/GenBank/DDBJ whole genome shotgun (WGS) entry which is preliminary data.</text>
</comment>
<evidence type="ECO:0000256" key="4">
    <source>
        <dbReference type="ARBA" id="ARBA00022475"/>
    </source>
</evidence>
<keyword evidence="5 8" id="KW-0812">Transmembrane</keyword>
<protein>
    <submittedName>
        <fullName evidence="9">Iron complex transport system permease protein</fullName>
    </submittedName>
</protein>
<dbReference type="RefSeq" id="WP_130345423.1">
    <property type="nucleotide sequence ID" value="NZ_SGWQ01000006.1"/>
</dbReference>
<evidence type="ECO:0000256" key="2">
    <source>
        <dbReference type="ARBA" id="ARBA00007935"/>
    </source>
</evidence>
<dbReference type="AlphaFoldDB" id="A0A4V2ES94"/>
<dbReference type="Gene3D" id="1.10.3470.10">
    <property type="entry name" value="ABC transporter involved in vitamin B12 uptake, BtuC"/>
    <property type="match status" value="1"/>
</dbReference>
<dbReference type="GO" id="GO:0022857">
    <property type="term" value="F:transmembrane transporter activity"/>
    <property type="evidence" value="ECO:0007669"/>
    <property type="project" value="InterPro"/>
</dbReference>
<proteinExistence type="inferred from homology"/>
<dbReference type="InterPro" id="IPR037294">
    <property type="entry name" value="ABC_BtuC-like"/>
</dbReference>
<keyword evidence="3" id="KW-0813">Transport</keyword>
<sequence length="348" mass="35372">MAAFLPRRVAPLAGVLLGALAVSVLCGVALGPVSVPLGDVLRYLRAAITSGVIDNTEAGTYHIVWEIRLPRVLLAAVVGAGLSVVGVVVQTMVRNALADPFVLGLSSGASVGAASVVVFGAFASLGLFAISAAASLGALAAMALVYLAARTAAGLTPLRLVLTGSAMGYAFAAVTTVVIFLAPHGEAARAVLFWLLGGLGAATWTALPLASIVVLAGLAYLRLIARSLNALSTGDETARTLGVDPDVLRRRLFVVSSVLTGALVAVSGAVGFVGLVVPHLVRMVVGADHRRVLTVAPLAGAVFLIWADLAARTIVAPQELPLGVITAAVGVPCFVFLMRSRAYVFGGR</sequence>
<dbReference type="CDD" id="cd06550">
    <property type="entry name" value="TM_ABC_iron-siderophores_like"/>
    <property type="match status" value="1"/>
</dbReference>
<evidence type="ECO:0000256" key="6">
    <source>
        <dbReference type="ARBA" id="ARBA00022989"/>
    </source>
</evidence>
<accession>A0A4V2ES94</accession>
<dbReference type="GO" id="GO:0005886">
    <property type="term" value="C:plasma membrane"/>
    <property type="evidence" value="ECO:0007669"/>
    <property type="project" value="UniProtKB-SubCell"/>
</dbReference>
<dbReference type="InterPro" id="IPR000522">
    <property type="entry name" value="ABC_transptr_permease_BtuC"/>
</dbReference>
<dbReference type="PANTHER" id="PTHR30472:SF67">
    <property type="entry name" value="PERMEASE OF ABC TRANSPORTER-RELATED"/>
    <property type="match status" value="1"/>
</dbReference>
<feature type="transmembrane region" description="Helical" evidence="8">
    <location>
        <begin position="160"/>
        <end position="182"/>
    </location>
</feature>
<feature type="transmembrane region" description="Helical" evidence="8">
    <location>
        <begin position="320"/>
        <end position="338"/>
    </location>
</feature>
<dbReference type="Proteomes" id="UP000294257">
    <property type="component" value="Unassembled WGS sequence"/>
</dbReference>
<keyword evidence="10" id="KW-1185">Reference proteome</keyword>
<evidence type="ECO:0000256" key="1">
    <source>
        <dbReference type="ARBA" id="ARBA00004651"/>
    </source>
</evidence>
<reference evidence="9 10" key="1">
    <citation type="submission" date="2019-02" db="EMBL/GenBank/DDBJ databases">
        <title>Genomic Encyclopedia of Type Strains, Phase IV (KMG-IV): sequencing the most valuable type-strain genomes for metagenomic binning, comparative biology and taxonomic classification.</title>
        <authorList>
            <person name="Goeker M."/>
        </authorList>
    </citation>
    <scope>NUCLEOTIDE SEQUENCE [LARGE SCALE GENOMIC DNA]</scope>
    <source>
        <strain evidence="9 10">DSM 101727</strain>
    </source>
</reference>
<dbReference type="FunFam" id="1.10.3470.10:FF:000001">
    <property type="entry name" value="Vitamin B12 ABC transporter permease BtuC"/>
    <property type="match status" value="1"/>
</dbReference>
<keyword evidence="7 8" id="KW-0472">Membrane</keyword>
<dbReference type="Pfam" id="PF01032">
    <property type="entry name" value="FecCD"/>
    <property type="match status" value="1"/>
</dbReference>
<evidence type="ECO:0000256" key="8">
    <source>
        <dbReference type="SAM" id="Phobius"/>
    </source>
</evidence>
<feature type="transmembrane region" description="Helical" evidence="8">
    <location>
        <begin position="292"/>
        <end position="311"/>
    </location>
</feature>
<evidence type="ECO:0000256" key="5">
    <source>
        <dbReference type="ARBA" id="ARBA00022692"/>
    </source>
</evidence>
<dbReference type="GO" id="GO:0033214">
    <property type="term" value="P:siderophore-iron import into cell"/>
    <property type="evidence" value="ECO:0007669"/>
    <property type="project" value="TreeGrafter"/>
</dbReference>
<feature type="transmembrane region" description="Helical" evidence="8">
    <location>
        <begin position="12"/>
        <end position="35"/>
    </location>
</feature>
<organism evidence="9 10">
    <name type="scientific">Herbihabitans rhizosphaerae</name>
    <dbReference type="NCBI Taxonomy" id="1872711"/>
    <lineage>
        <taxon>Bacteria</taxon>
        <taxon>Bacillati</taxon>
        <taxon>Actinomycetota</taxon>
        <taxon>Actinomycetes</taxon>
        <taxon>Pseudonocardiales</taxon>
        <taxon>Pseudonocardiaceae</taxon>
        <taxon>Herbihabitans</taxon>
    </lineage>
</organism>
<comment type="similarity">
    <text evidence="2">Belongs to the binding-protein-dependent transport system permease family. FecCD subfamily.</text>
</comment>
<dbReference type="EMBL" id="SGWQ01000006">
    <property type="protein sequence ID" value="RZS36783.1"/>
    <property type="molecule type" value="Genomic_DNA"/>
</dbReference>
<feature type="transmembrane region" description="Helical" evidence="8">
    <location>
        <begin position="252"/>
        <end position="280"/>
    </location>
</feature>
<comment type="subcellular location">
    <subcellularLocation>
        <location evidence="1">Cell membrane</location>
        <topology evidence="1">Multi-pass membrane protein</topology>
    </subcellularLocation>
</comment>
<feature type="transmembrane region" description="Helical" evidence="8">
    <location>
        <begin position="101"/>
        <end position="122"/>
    </location>
</feature>
<gene>
    <name evidence="9" type="ORF">EV193_10617</name>
</gene>
<dbReference type="OrthoDB" id="9782305at2"/>
<dbReference type="PANTHER" id="PTHR30472">
    <property type="entry name" value="FERRIC ENTEROBACTIN TRANSPORT SYSTEM PERMEASE PROTEIN"/>
    <property type="match status" value="1"/>
</dbReference>
<keyword evidence="6 8" id="KW-1133">Transmembrane helix</keyword>
<evidence type="ECO:0000313" key="9">
    <source>
        <dbReference type="EMBL" id="RZS36783.1"/>
    </source>
</evidence>
<feature type="transmembrane region" description="Helical" evidence="8">
    <location>
        <begin position="194"/>
        <end position="221"/>
    </location>
</feature>